<dbReference type="Proteomes" id="UP000231701">
    <property type="component" value="Chromosome"/>
</dbReference>
<organism evidence="4 5">
    <name type="scientific">Mariprofundus aestuarium</name>
    <dbReference type="NCBI Taxonomy" id="1921086"/>
    <lineage>
        <taxon>Bacteria</taxon>
        <taxon>Pseudomonadati</taxon>
        <taxon>Pseudomonadota</taxon>
        <taxon>Candidatius Mariprofundia</taxon>
        <taxon>Mariprofundales</taxon>
        <taxon>Mariprofundaceae</taxon>
        <taxon>Mariprofundus</taxon>
    </lineage>
</organism>
<accession>A0A2K8KXP3</accession>
<proteinExistence type="predicted"/>
<keyword evidence="5" id="KW-1185">Reference proteome</keyword>
<dbReference type="GO" id="GO:0009103">
    <property type="term" value="P:lipopolysaccharide biosynthetic process"/>
    <property type="evidence" value="ECO:0007669"/>
    <property type="project" value="TreeGrafter"/>
</dbReference>
<feature type="domain" description="Acyltransferase 3" evidence="2">
    <location>
        <begin position="9"/>
        <end position="328"/>
    </location>
</feature>
<evidence type="ECO:0000259" key="2">
    <source>
        <dbReference type="Pfam" id="PF01757"/>
    </source>
</evidence>
<feature type="transmembrane region" description="Helical" evidence="1">
    <location>
        <begin position="192"/>
        <end position="212"/>
    </location>
</feature>
<feature type="transmembrane region" description="Helical" evidence="1">
    <location>
        <begin position="224"/>
        <end position="241"/>
    </location>
</feature>
<keyword evidence="4" id="KW-0378">Hydrolase</keyword>
<dbReference type="GO" id="GO:0016747">
    <property type="term" value="F:acyltransferase activity, transferring groups other than amino-acyl groups"/>
    <property type="evidence" value="ECO:0007669"/>
    <property type="project" value="InterPro"/>
</dbReference>
<dbReference type="EMBL" id="CP018799">
    <property type="protein sequence ID" value="ATX79653.1"/>
    <property type="molecule type" value="Genomic_DNA"/>
</dbReference>
<evidence type="ECO:0000313" key="4">
    <source>
        <dbReference type="EMBL" id="ATX79653.1"/>
    </source>
</evidence>
<feature type="domain" description="SGNH" evidence="3">
    <location>
        <begin position="418"/>
        <end position="650"/>
    </location>
</feature>
<feature type="transmembrane region" description="Helical" evidence="1">
    <location>
        <begin position="75"/>
        <end position="95"/>
    </location>
</feature>
<keyword evidence="1" id="KW-1133">Transmembrane helix</keyword>
<dbReference type="InterPro" id="IPR043968">
    <property type="entry name" value="SGNH"/>
</dbReference>
<feature type="transmembrane region" description="Helical" evidence="1">
    <location>
        <begin position="168"/>
        <end position="186"/>
    </location>
</feature>
<name>A0A2K8KXP3_MARES</name>
<dbReference type="PANTHER" id="PTHR23028:SF53">
    <property type="entry name" value="ACYL_TRANSF_3 DOMAIN-CONTAINING PROTEIN"/>
    <property type="match status" value="1"/>
</dbReference>
<dbReference type="OrthoDB" id="9767863at2"/>
<dbReference type="GO" id="GO:0016020">
    <property type="term" value="C:membrane"/>
    <property type="evidence" value="ECO:0007669"/>
    <property type="project" value="TreeGrafter"/>
</dbReference>
<dbReference type="InterPro" id="IPR050879">
    <property type="entry name" value="Acyltransferase_3"/>
</dbReference>
<reference evidence="4 5" key="1">
    <citation type="submission" date="2016-12" db="EMBL/GenBank/DDBJ databases">
        <title>Isolation and genomic insights into novel planktonic Zetaproteobacteria from stratified waters of the Chesapeake Bay.</title>
        <authorList>
            <person name="McAllister S.M."/>
            <person name="Kato S."/>
            <person name="Chan C.S."/>
            <person name="Chiu B.K."/>
            <person name="Field E.K."/>
        </authorList>
    </citation>
    <scope>NUCLEOTIDE SEQUENCE [LARGE SCALE GENOMIC DNA]</scope>
    <source>
        <strain evidence="4 5">CP-5</strain>
    </source>
</reference>
<sequence>MGSMHYRSDIDGLRAIAIIPVVLFHLGASAFSGGFVGVDIFFVISGFLITSIIFQEMEQGHFSFAQFYERRIRRLFPALFFVVIVVVIAGAFLFVPGDFRSLSQSIVAATAFSANLLFWDQSGYFDASAAMKPLLHTWSLSVEEQFYIGYPVILLLLIRFLPKHLSAVLILIMLVSFVSSITIVYYSQDSAFYLPIFRAWELLLGALIALNFIPSPQTNYQRHLLSLLGFSLILYAVFVLSEESLFPGVNAVYPCLGAALIIYAGNGGHPSIVGKLLGWRPFVMTGLISYSLYLWHWPLIVFTKYYLMRELIPVEQLTVLIISILLALFSWRYIERPFRGKSGLLTTPRLFKVSAALMVVFIAAGLAGHFTYGFSQRMPEEVEKLAETVHKPYPLRSLEDKKIQANGGKIFALGDFDHISPSYLVWGDSHAWALGPALDEVGKKEKKAGWLISHNGCPSLLGVNLFESGAIKNACADSNVAVVNFIENNPEIRTVFLVARWGVYANGTRLSGEKKPPVVLTADGVKYNEKIFQKGLEDTLSFLESRNIKTYFVSDVPAIGWDVPSILLRSKLFERNPPYTPPLLEEYQARQSPVNDALGMYRNMQFQTIDVSPLFCPTGQCLVESEGGLLYRDDNHLSIFGAHFASRLFEGLM</sequence>
<feature type="transmembrane region" description="Helical" evidence="1">
    <location>
        <begin position="277"/>
        <end position="297"/>
    </location>
</feature>
<feature type="transmembrane region" description="Helical" evidence="1">
    <location>
        <begin position="34"/>
        <end position="54"/>
    </location>
</feature>
<dbReference type="Pfam" id="PF01757">
    <property type="entry name" value="Acyl_transf_3"/>
    <property type="match status" value="1"/>
</dbReference>
<dbReference type="Pfam" id="PF19040">
    <property type="entry name" value="SGNH"/>
    <property type="match status" value="1"/>
</dbReference>
<evidence type="ECO:0000313" key="5">
    <source>
        <dbReference type="Proteomes" id="UP000231701"/>
    </source>
</evidence>
<gene>
    <name evidence="4" type="ORF">Ga0123461_1234</name>
</gene>
<keyword evidence="4" id="KW-0012">Acyltransferase</keyword>
<feature type="transmembrane region" description="Helical" evidence="1">
    <location>
        <begin position="12"/>
        <end position="28"/>
    </location>
</feature>
<feature type="transmembrane region" description="Helical" evidence="1">
    <location>
        <begin position="355"/>
        <end position="374"/>
    </location>
</feature>
<evidence type="ECO:0000259" key="3">
    <source>
        <dbReference type="Pfam" id="PF19040"/>
    </source>
</evidence>
<protein>
    <submittedName>
        <fullName evidence="4">Peptidoglycan/LPS O-acetylase OafA/YrhL, contains acyltransferase and SGNH-hydrolase domains</fullName>
    </submittedName>
</protein>
<keyword evidence="1" id="KW-0812">Transmembrane</keyword>
<keyword evidence="4" id="KW-0808">Transferase</keyword>
<dbReference type="InterPro" id="IPR002656">
    <property type="entry name" value="Acyl_transf_3_dom"/>
</dbReference>
<feature type="transmembrane region" description="Helical" evidence="1">
    <location>
        <begin position="317"/>
        <end position="334"/>
    </location>
</feature>
<keyword evidence="1" id="KW-0472">Membrane</keyword>
<dbReference type="KEGG" id="maes:Ga0123461_1234"/>
<dbReference type="GO" id="GO:0016787">
    <property type="term" value="F:hydrolase activity"/>
    <property type="evidence" value="ECO:0007669"/>
    <property type="project" value="UniProtKB-KW"/>
</dbReference>
<evidence type="ECO:0000256" key="1">
    <source>
        <dbReference type="SAM" id="Phobius"/>
    </source>
</evidence>
<dbReference type="AlphaFoldDB" id="A0A2K8KXP3"/>
<feature type="transmembrane region" description="Helical" evidence="1">
    <location>
        <begin position="247"/>
        <end position="265"/>
    </location>
</feature>
<dbReference type="PANTHER" id="PTHR23028">
    <property type="entry name" value="ACETYLTRANSFERASE"/>
    <property type="match status" value="1"/>
</dbReference>
<feature type="transmembrane region" description="Helical" evidence="1">
    <location>
        <begin position="145"/>
        <end position="161"/>
    </location>
</feature>